<keyword evidence="2" id="KW-1185">Reference proteome</keyword>
<dbReference type="RefSeq" id="WP_315605729.1">
    <property type="nucleotide sequence ID" value="NZ_CP130318.1"/>
</dbReference>
<dbReference type="EMBL" id="CP130318">
    <property type="protein sequence ID" value="WNQ11953.1"/>
    <property type="molecule type" value="Genomic_DNA"/>
</dbReference>
<sequence length="172" mass="20208">MRHLYHFSEEGEIVLFEPRTIYDQTEAKVWAIDAFHAPHYYFPRDCPRICLWPKDETTEKDESRFFGMSAVRRMIAVESGWYDRIRKGHLYRYVFDGEGFGVEEPNAGYYTSVRAVKPLRVDRIEDLPDALLKEGIELRITPSLTPLKEAVLRSTLNFSMIRMRNARQEGTL</sequence>
<dbReference type="InterPro" id="IPR049253">
    <property type="entry name" value="DUF6886"/>
</dbReference>
<accession>A0AA96RG51</accession>
<evidence type="ECO:0000313" key="2">
    <source>
        <dbReference type="Proteomes" id="UP001305702"/>
    </source>
</evidence>
<proteinExistence type="predicted"/>
<name>A0AA96RG51_9BACL</name>
<dbReference type="KEGG" id="paun:MJA45_02520"/>
<gene>
    <name evidence="1" type="ORF">MJA45_02520</name>
</gene>
<organism evidence="1 2">
    <name type="scientific">Paenibacillus aurantius</name>
    <dbReference type="NCBI Taxonomy" id="2918900"/>
    <lineage>
        <taxon>Bacteria</taxon>
        <taxon>Bacillati</taxon>
        <taxon>Bacillota</taxon>
        <taxon>Bacilli</taxon>
        <taxon>Bacillales</taxon>
        <taxon>Paenibacillaceae</taxon>
        <taxon>Paenibacillus</taxon>
    </lineage>
</organism>
<dbReference type="Proteomes" id="UP001305702">
    <property type="component" value="Chromosome"/>
</dbReference>
<dbReference type="AlphaFoldDB" id="A0AA96RG51"/>
<protein>
    <submittedName>
        <fullName evidence="1">Uncharacterized protein</fullName>
    </submittedName>
</protein>
<dbReference type="Pfam" id="PF21820">
    <property type="entry name" value="DUF6886"/>
    <property type="match status" value="1"/>
</dbReference>
<reference evidence="1 2" key="1">
    <citation type="submission" date="2022-02" db="EMBL/GenBank/DDBJ databases">
        <title>Paenibacillus sp. MBLB1776 Whole Genome Shotgun Sequencing.</title>
        <authorList>
            <person name="Hwang C.Y."/>
            <person name="Cho E.-S."/>
            <person name="Seo M.-J."/>
        </authorList>
    </citation>
    <scope>NUCLEOTIDE SEQUENCE [LARGE SCALE GENOMIC DNA]</scope>
    <source>
        <strain evidence="1 2">MBLB1776</strain>
    </source>
</reference>
<evidence type="ECO:0000313" key="1">
    <source>
        <dbReference type="EMBL" id="WNQ11953.1"/>
    </source>
</evidence>